<dbReference type="EMBL" id="VCAU01000070">
    <property type="protein sequence ID" value="KAF9886850.1"/>
    <property type="molecule type" value="Genomic_DNA"/>
</dbReference>
<dbReference type="PROSITE" id="PS00463">
    <property type="entry name" value="ZN2_CY6_FUNGAL_1"/>
    <property type="match status" value="1"/>
</dbReference>
<dbReference type="SMART" id="SM00066">
    <property type="entry name" value="GAL4"/>
    <property type="match status" value="1"/>
</dbReference>
<keyword evidence="10" id="KW-1185">Reference proteome</keyword>
<dbReference type="GO" id="GO:0006351">
    <property type="term" value="P:DNA-templated transcription"/>
    <property type="evidence" value="ECO:0007669"/>
    <property type="project" value="InterPro"/>
</dbReference>
<dbReference type="Pfam" id="PF00172">
    <property type="entry name" value="Zn_clus"/>
    <property type="match status" value="1"/>
</dbReference>
<dbReference type="InterPro" id="IPR007219">
    <property type="entry name" value="XnlR_reg_dom"/>
</dbReference>
<organism evidence="9 10">
    <name type="scientific">Aspergillus nanangensis</name>
    <dbReference type="NCBI Taxonomy" id="2582783"/>
    <lineage>
        <taxon>Eukaryota</taxon>
        <taxon>Fungi</taxon>
        <taxon>Dikarya</taxon>
        <taxon>Ascomycota</taxon>
        <taxon>Pezizomycotina</taxon>
        <taxon>Eurotiomycetes</taxon>
        <taxon>Eurotiomycetidae</taxon>
        <taxon>Eurotiales</taxon>
        <taxon>Aspergillaceae</taxon>
        <taxon>Aspergillus</taxon>
        <taxon>Aspergillus subgen. Circumdati</taxon>
    </lineage>
</organism>
<dbReference type="AlphaFoldDB" id="A0AAD4CI03"/>
<feature type="domain" description="Zn(2)-C6 fungal-type" evidence="8">
    <location>
        <begin position="27"/>
        <end position="56"/>
    </location>
</feature>
<comment type="subcellular location">
    <subcellularLocation>
        <location evidence="1">Nucleus</location>
    </subcellularLocation>
</comment>
<dbReference type="GO" id="GO:0003677">
    <property type="term" value="F:DNA binding"/>
    <property type="evidence" value="ECO:0007669"/>
    <property type="project" value="UniProtKB-KW"/>
</dbReference>
<evidence type="ECO:0000256" key="5">
    <source>
        <dbReference type="ARBA" id="ARBA00023163"/>
    </source>
</evidence>
<evidence type="ECO:0000256" key="1">
    <source>
        <dbReference type="ARBA" id="ARBA00004123"/>
    </source>
</evidence>
<proteinExistence type="predicted"/>
<keyword evidence="4" id="KW-0238">DNA-binding</keyword>
<evidence type="ECO:0000256" key="2">
    <source>
        <dbReference type="ARBA" id="ARBA00022723"/>
    </source>
</evidence>
<reference evidence="9" key="2">
    <citation type="submission" date="2020-02" db="EMBL/GenBank/DDBJ databases">
        <authorList>
            <person name="Gilchrist C.L.M."/>
            <person name="Chooi Y.-H."/>
        </authorList>
    </citation>
    <scope>NUCLEOTIDE SEQUENCE</scope>
    <source>
        <strain evidence="9">MST-FP2251</strain>
    </source>
</reference>
<evidence type="ECO:0000256" key="3">
    <source>
        <dbReference type="ARBA" id="ARBA00023015"/>
    </source>
</evidence>
<name>A0AAD4CI03_ASPNN</name>
<dbReference type="GO" id="GO:0005634">
    <property type="term" value="C:nucleus"/>
    <property type="evidence" value="ECO:0007669"/>
    <property type="project" value="UniProtKB-SubCell"/>
</dbReference>
<protein>
    <recommendedName>
        <fullName evidence="8">Zn(2)-C6 fungal-type domain-containing protein</fullName>
    </recommendedName>
</protein>
<dbReference type="SMART" id="SM00906">
    <property type="entry name" value="Fungal_trans"/>
    <property type="match status" value="1"/>
</dbReference>
<keyword evidence="5" id="KW-0804">Transcription</keyword>
<sequence>MSPQPTTNGPSDDYSDPLETNKEKVPACQSCRRKKAKCDREQPCSQCTKFNLICLYDNGRLKPGLRAGAVEQLQRRVETLENMFIGQGVLWQKVWDAVNTSSSGTHGQSSSMERDPTDLAQVHDQVKDSLLELACEGGQSSPGEEVRHNGVENEGNGAGGDDDDDDDGLADRSPKRRRIEPKTSAHAHPWMNNNDQGLPPGDVVDELVEFYFANVHHWIPILHVKRFRQRVQTPEGRAKSIHILHAIVATCVRFTNHPGAGDEEAKTQMAAASRQTVILNSMESFSVENLQALVILAFDTIGSGRGPSAWSIVGSMTRTVEQLQLSVEEAAVGETRTTEGEFLIQRIRFLKASQSWWQAEERRRVFWTVFLMDRFCSVSTGWNLSLTSADVQRRLPCEGALWEKEHEVRTPFFGIADKGGFSSNSPGVSDVPEQEAIGGFAYCIEATESLTLVVNFFLQHALDLQDGPKAQLWLMKFKELDLRLVQWKLFLPTKWREASVLNQDGVMDPNLTLAHITHNTAMILLHQSIAYPPTHWKKQNCAVRLPSALSADTCIEAAAEIATTGQQFLQYSSILTNPQFSFCLFIAGRMLLTHSRYTGVPVPDQLGVLIESLLEISRRWAGLNTPTRENLASVFAKRLLNARSHYHSAMISGRTSLDIRQTVYSDSAEKDGLAVDHDTTSSETIQTGPSPNGSLYNALSLAFPPLPLSLQQQFAPLSDPTILDPAGLFAKDPQESLYPSQPVDAFLHTQHLWSPVSQSHSTCNSDPSFGYLSRYVDSGPSPGQRIGRHGEQPALDAGGIGNAANMQLDCAELHHT</sequence>
<dbReference type="SUPFAM" id="SSF57701">
    <property type="entry name" value="Zn2/Cys6 DNA-binding domain"/>
    <property type="match status" value="1"/>
</dbReference>
<keyword evidence="6" id="KW-0539">Nucleus</keyword>
<dbReference type="Proteomes" id="UP001194746">
    <property type="component" value="Unassembled WGS sequence"/>
</dbReference>
<feature type="region of interest" description="Disordered" evidence="7">
    <location>
        <begin position="136"/>
        <end position="197"/>
    </location>
</feature>
<dbReference type="CDD" id="cd12148">
    <property type="entry name" value="fungal_TF_MHR"/>
    <property type="match status" value="1"/>
</dbReference>
<dbReference type="PANTHER" id="PTHR47338:SF23">
    <property type="entry name" value="ZN(II)2CYS6 TRANSCRIPTION FACTOR (EUROFUNG)"/>
    <property type="match status" value="1"/>
</dbReference>
<dbReference type="InterPro" id="IPR050815">
    <property type="entry name" value="TF_fung"/>
</dbReference>
<dbReference type="Gene3D" id="4.10.240.10">
    <property type="entry name" value="Zn(2)-C6 fungal-type DNA-binding domain"/>
    <property type="match status" value="1"/>
</dbReference>
<dbReference type="PANTHER" id="PTHR47338">
    <property type="entry name" value="ZN(II)2CYS6 TRANSCRIPTION FACTOR (EUROFUNG)-RELATED"/>
    <property type="match status" value="1"/>
</dbReference>
<dbReference type="Pfam" id="PF04082">
    <property type="entry name" value="Fungal_trans"/>
    <property type="match status" value="1"/>
</dbReference>
<evidence type="ECO:0000313" key="9">
    <source>
        <dbReference type="EMBL" id="KAF9886850.1"/>
    </source>
</evidence>
<dbReference type="CDD" id="cd00067">
    <property type="entry name" value="GAL4"/>
    <property type="match status" value="1"/>
</dbReference>
<evidence type="ECO:0000256" key="6">
    <source>
        <dbReference type="ARBA" id="ARBA00023242"/>
    </source>
</evidence>
<dbReference type="InterPro" id="IPR001138">
    <property type="entry name" value="Zn2Cys6_DnaBD"/>
</dbReference>
<dbReference type="GO" id="GO:0009893">
    <property type="term" value="P:positive regulation of metabolic process"/>
    <property type="evidence" value="ECO:0007669"/>
    <property type="project" value="UniProtKB-ARBA"/>
</dbReference>
<comment type="caution">
    <text evidence="9">The sequence shown here is derived from an EMBL/GenBank/DDBJ whole genome shotgun (WGS) entry which is preliminary data.</text>
</comment>
<dbReference type="InterPro" id="IPR036864">
    <property type="entry name" value="Zn2-C6_fun-type_DNA-bd_sf"/>
</dbReference>
<accession>A0AAD4CI03</accession>
<keyword evidence="3" id="KW-0805">Transcription regulation</keyword>
<reference evidence="9" key="1">
    <citation type="journal article" date="2019" name="Beilstein J. Org. Chem.">
        <title>Nanangenines: drimane sesquiterpenoids as the dominant metabolite cohort of a novel Australian fungus, Aspergillus nanangensis.</title>
        <authorList>
            <person name="Lacey H.J."/>
            <person name="Gilchrist C.L.M."/>
            <person name="Crombie A."/>
            <person name="Kalaitzis J.A."/>
            <person name="Vuong D."/>
            <person name="Rutledge P.J."/>
            <person name="Turner P."/>
            <person name="Pitt J.I."/>
            <person name="Lacey E."/>
            <person name="Chooi Y.H."/>
            <person name="Piggott A.M."/>
        </authorList>
    </citation>
    <scope>NUCLEOTIDE SEQUENCE</scope>
    <source>
        <strain evidence="9">MST-FP2251</strain>
    </source>
</reference>
<dbReference type="GO" id="GO:0000981">
    <property type="term" value="F:DNA-binding transcription factor activity, RNA polymerase II-specific"/>
    <property type="evidence" value="ECO:0007669"/>
    <property type="project" value="InterPro"/>
</dbReference>
<gene>
    <name evidence="9" type="ORF">FE257_010973</name>
</gene>
<evidence type="ECO:0000259" key="8">
    <source>
        <dbReference type="PROSITE" id="PS50048"/>
    </source>
</evidence>
<evidence type="ECO:0000256" key="7">
    <source>
        <dbReference type="SAM" id="MobiDB-lite"/>
    </source>
</evidence>
<keyword evidence="2" id="KW-0479">Metal-binding</keyword>
<dbReference type="PROSITE" id="PS50048">
    <property type="entry name" value="ZN2_CY6_FUNGAL_2"/>
    <property type="match status" value="1"/>
</dbReference>
<feature type="compositionally biased region" description="Polar residues" evidence="7">
    <location>
        <begin position="1"/>
        <end position="10"/>
    </location>
</feature>
<evidence type="ECO:0000256" key="4">
    <source>
        <dbReference type="ARBA" id="ARBA00023125"/>
    </source>
</evidence>
<evidence type="ECO:0000313" key="10">
    <source>
        <dbReference type="Proteomes" id="UP001194746"/>
    </source>
</evidence>
<dbReference type="GO" id="GO:0008270">
    <property type="term" value="F:zinc ion binding"/>
    <property type="evidence" value="ECO:0007669"/>
    <property type="project" value="InterPro"/>
</dbReference>
<feature type="region of interest" description="Disordered" evidence="7">
    <location>
        <begin position="1"/>
        <end position="25"/>
    </location>
</feature>